<keyword evidence="3" id="KW-1185">Reference proteome</keyword>
<reference evidence="3" key="1">
    <citation type="submission" date="2016-10" db="EMBL/GenBank/DDBJ databases">
        <authorList>
            <person name="Varghese N."/>
            <person name="Submissions S."/>
        </authorList>
    </citation>
    <scope>NUCLEOTIDE SEQUENCE [LARGE SCALE GENOMIC DNA]</scope>
    <source>
        <strain evidence="3">CGMCC 1.12333</strain>
    </source>
</reference>
<dbReference type="SUPFAM" id="SSF53448">
    <property type="entry name" value="Nucleotide-diphospho-sugar transferases"/>
    <property type="match status" value="1"/>
</dbReference>
<protein>
    <recommendedName>
        <fullName evidence="1">DUF4301 domain-containing protein</fullName>
    </recommendedName>
</protein>
<dbReference type="STRING" id="1224947.SAMN05216480_101351"/>
<dbReference type="InterPro" id="IPR029044">
    <property type="entry name" value="Nucleotide-diphossugar_trans"/>
</dbReference>
<dbReference type="OrthoDB" id="5572060at2"/>
<evidence type="ECO:0000313" key="2">
    <source>
        <dbReference type="EMBL" id="SFU28340.1"/>
    </source>
</evidence>
<feature type="domain" description="DUF4301" evidence="1">
    <location>
        <begin position="6"/>
        <end position="516"/>
    </location>
</feature>
<organism evidence="2 3">
    <name type="scientific">Pustulibacterium marinum</name>
    <dbReference type="NCBI Taxonomy" id="1224947"/>
    <lineage>
        <taxon>Bacteria</taxon>
        <taxon>Pseudomonadati</taxon>
        <taxon>Bacteroidota</taxon>
        <taxon>Flavobacteriia</taxon>
        <taxon>Flavobacteriales</taxon>
        <taxon>Flavobacteriaceae</taxon>
        <taxon>Pustulibacterium</taxon>
    </lineage>
</organism>
<dbReference type="InterPro" id="IPR025393">
    <property type="entry name" value="DUF4301"/>
</dbReference>
<sequence>METLTNDDKDQIVEKGISAETIEKQLDQFEEGIPFVNLVAPATYEHGIYKISAENREKYVNIFEEKMDTLCLLKFVPASGAASRMFKAVFKFINEYNPEVETFNAYVNREKAFDMSTFFIGVEKFPFYKEVEESLKEKFPDFEDMSDDYQKYHFVRELLLEDGFNFGTYPKGALPFHRYKTHPSTAFEEHLYEAALYATSNGIAKLHFTITEEHQEKFDSEFEKIEKHVMSKTGVKFDISFSYQKKSTDTIAVDMDNKPFRNDDGTVLFRPGGHGALIENLNDVDADIIFIKNIDNVVVFRYKHTVAEYKKMLSGLLMLIQEKAHGYRKLLDEPLVYSDDIEKIKTFLEEKLSISITPHFKMYKEAYQIEYLKEILDRPIRVCGMVKNEGEPGGGPFWVKDENANISLQIIESAQIDMSSKSQRTILQKSSHFNPVDIVCSVRNYKGEKFDLTKFVDPKQGFITNKTREGRELKALELPGLWNGAMAHWNTIFVEVPLSTFNPVKTVNDLLKPAHQVKLA</sequence>
<name>A0A1I7EWK7_9FLAO</name>
<dbReference type="EMBL" id="FPBK01000001">
    <property type="protein sequence ID" value="SFU28340.1"/>
    <property type="molecule type" value="Genomic_DNA"/>
</dbReference>
<proteinExistence type="predicted"/>
<dbReference type="AlphaFoldDB" id="A0A1I7EWK7"/>
<evidence type="ECO:0000259" key="1">
    <source>
        <dbReference type="Pfam" id="PF14134"/>
    </source>
</evidence>
<gene>
    <name evidence="2" type="ORF">SAMN05216480_101351</name>
</gene>
<dbReference type="Proteomes" id="UP000199138">
    <property type="component" value="Unassembled WGS sequence"/>
</dbReference>
<evidence type="ECO:0000313" key="3">
    <source>
        <dbReference type="Proteomes" id="UP000199138"/>
    </source>
</evidence>
<accession>A0A1I7EWK7</accession>
<dbReference type="Pfam" id="PF14134">
    <property type="entry name" value="DUF4301"/>
    <property type="match status" value="1"/>
</dbReference>